<dbReference type="GO" id="GO:0016020">
    <property type="term" value="C:membrane"/>
    <property type="evidence" value="ECO:0007669"/>
    <property type="project" value="TreeGrafter"/>
</dbReference>
<feature type="transmembrane region" description="Helical" evidence="3">
    <location>
        <begin position="39"/>
        <end position="59"/>
    </location>
</feature>
<dbReference type="EMBL" id="FJUY01000001">
    <property type="protein sequence ID" value="CZT15270.1"/>
    <property type="molecule type" value="Genomic_DNA"/>
</dbReference>
<evidence type="ECO:0000256" key="3">
    <source>
        <dbReference type="SAM" id="Phobius"/>
    </source>
</evidence>
<feature type="region of interest" description="Disordered" evidence="2">
    <location>
        <begin position="319"/>
        <end position="394"/>
    </location>
</feature>
<dbReference type="InterPro" id="IPR036400">
    <property type="entry name" value="Cyt_B5-like_heme/steroid_sf"/>
</dbReference>
<dbReference type="AlphaFoldDB" id="A0A2D3URW3"/>
<proteinExistence type="inferred from homology"/>
<dbReference type="InterPro" id="IPR001199">
    <property type="entry name" value="Cyt_B5-like_heme/steroid-bd"/>
</dbReference>
<feature type="region of interest" description="Disordered" evidence="2">
    <location>
        <begin position="1"/>
        <end position="31"/>
    </location>
</feature>
<evidence type="ECO:0000256" key="2">
    <source>
        <dbReference type="SAM" id="MobiDB-lite"/>
    </source>
</evidence>
<accession>A0A2D3URW3</accession>
<keyword evidence="3" id="KW-1133">Transmembrane helix</keyword>
<keyword evidence="3" id="KW-0812">Transmembrane</keyword>
<dbReference type="InterPro" id="IPR050577">
    <property type="entry name" value="MAPR/NEUFC/NENF-like"/>
</dbReference>
<dbReference type="GeneID" id="35596435"/>
<dbReference type="Pfam" id="PF00173">
    <property type="entry name" value="Cyt-b5"/>
    <property type="match status" value="1"/>
</dbReference>
<dbReference type="PANTHER" id="PTHR10281:SF76">
    <property type="entry name" value="CALCUTTA CUP-RELATED"/>
    <property type="match status" value="1"/>
</dbReference>
<protein>
    <recommendedName>
        <fullName evidence="4">Cytochrome b5 heme-binding domain-containing protein</fullName>
    </recommendedName>
</protein>
<reference evidence="5 6" key="1">
    <citation type="submission" date="2016-03" db="EMBL/GenBank/DDBJ databases">
        <authorList>
            <person name="Ploux O."/>
        </authorList>
    </citation>
    <scope>NUCLEOTIDE SEQUENCE [LARGE SCALE GENOMIC DNA]</scope>
    <source>
        <strain evidence="5 6">URUG2</strain>
    </source>
</reference>
<evidence type="ECO:0000256" key="1">
    <source>
        <dbReference type="ARBA" id="ARBA00038357"/>
    </source>
</evidence>
<keyword evidence="6" id="KW-1185">Reference proteome</keyword>
<dbReference type="SMART" id="SM01117">
    <property type="entry name" value="Cyt-b5"/>
    <property type="match status" value="1"/>
</dbReference>
<dbReference type="PANTHER" id="PTHR10281">
    <property type="entry name" value="MEMBRANE-ASSOCIATED PROGESTERONE RECEPTOR COMPONENT-RELATED"/>
    <property type="match status" value="1"/>
</dbReference>
<feature type="compositionally biased region" description="Basic and acidic residues" evidence="2">
    <location>
        <begin position="330"/>
        <end position="394"/>
    </location>
</feature>
<comment type="similarity">
    <text evidence="1">Belongs to the cytochrome b5 family. MAPR subfamily.</text>
</comment>
<gene>
    <name evidence="5" type="ORF">RCC_01134</name>
</gene>
<dbReference type="RefSeq" id="XP_023622167.1">
    <property type="nucleotide sequence ID" value="XM_023766399.1"/>
</dbReference>
<evidence type="ECO:0000313" key="6">
    <source>
        <dbReference type="Proteomes" id="UP000225277"/>
    </source>
</evidence>
<feature type="domain" description="Cytochrome b5 heme-binding" evidence="4">
    <location>
        <begin position="109"/>
        <end position="194"/>
    </location>
</feature>
<evidence type="ECO:0000313" key="5">
    <source>
        <dbReference type="EMBL" id="CZT15270.1"/>
    </source>
</evidence>
<dbReference type="GO" id="GO:0012505">
    <property type="term" value="C:endomembrane system"/>
    <property type="evidence" value="ECO:0007669"/>
    <property type="project" value="TreeGrafter"/>
</dbReference>
<feature type="region of interest" description="Disordered" evidence="2">
    <location>
        <begin position="276"/>
        <end position="297"/>
    </location>
</feature>
<organism evidence="5 6">
    <name type="scientific">Ramularia collo-cygni</name>
    <dbReference type="NCBI Taxonomy" id="112498"/>
    <lineage>
        <taxon>Eukaryota</taxon>
        <taxon>Fungi</taxon>
        <taxon>Dikarya</taxon>
        <taxon>Ascomycota</taxon>
        <taxon>Pezizomycotina</taxon>
        <taxon>Dothideomycetes</taxon>
        <taxon>Dothideomycetidae</taxon>
        <taxon>Mycosphaerellales</taxon>
        <taxon>Mycosphaerellaceae</taxon>
        <taxon>Ramularia</taxon>
    </lineage>
</organism>
<evidence type="ECO:0000259" key="4">
    <source>
        <dbReference type="SMART" id="SM01117"/>
    </source>
</evidence>
<dbReference type="Proteomes" id="UP000225277">
    <property type="component" value="Unassembled WGS sequence"/>
</dbReference>
<dbReference type="SUPFAM" id="SSF55856">
    <property type="entry name" value="Cytochrome b5-like heme/steroid binding domain"/>
    <property type="match status" value="1"/>
</dbReference>
<dbReference type="OrthoDB" id="10257697at2759"/>
<dbReference type="Gene3D" id="3.10.120.10">
    <property type="entry name" value="Cytochrome b5-like heme/steroid binding domain"/>
    <property type="match status" value="1"/>
</dbReference>
<dbReference type="STRING" id="112498.A0A2D3URW3"/>
<name>A0A2D3URW3_9PEZI</name>
<sequence>MAELRERKPAPKQAQAPLRDEHEKSKSKPYEEPDLQPNVFVMIGMIAAFFAALGGLVYYKIDNREHGPFANWVNTNYPIIDRALNRQIGTSKPYFGASAQSTADVVLKLTEEELKAYDGTDPEKPIYLGINGIIFDVSASPAFYGPGGHYNHFVGQDATRAWVTECWDEPEQFTWRMDDVEVMFKPKWLDEQLENVGRGIYEDGLEDIGGMPEGMVTEMAKKAMERFGTVTDKEKAKRRKQDKEVALAKTKETLDHWVKFFSDNPKYKQVGEVIRDDSRPAPPKPCAAAMKKRPMNGGKLDAMTGNIGGNMFGAGGAAAGGPVGGPPSDAKAKGEMPESVKKMLADKAKDAKKKAEGVAGDVKEKAKGVAEDVKETAEDVKEKVGLGEEDHDEL</sequence>
<keyword evidence="3" id="KW-0472">Membrane</keyword>
<feature type="compositionally biased region" description="Basic and acidic residues" evidence="2">
    <location>
        <begin position="18"/>
        <end position="31"/>
    </location>
</feature>